<feature type="region of interest" description="Disordered" evidence="1">
    <location>
        <begin position="206"/>
        <end position="236"/>
    </location>
</feature>
<dbReference type="Proteomes" id="UP001218188">
    <property type="component" value="Unassembled WGS sequence"/>
</dbReference>
<dbReference type="AlphaFoldDB" id="A0AAD6TCJ0"/>
<accession>A0AAD6TCJ0</accession>
<evidence type="ECO:0000256" key="1">
    <source>
        <dbReference type="SAM" id="MobiDB-lite"/>
    </source>
</evidence>
<name>A0AAD6TCJ0_9AGAR</name>
<dbReference type="PANTHER" id="PTHR33303">
    <property type="entry name" value="CYTOPLASMIC PROTEIN-RELATED"/>
    <property type="match status" value="1"/>
</dbReference>
<dbReference type="InterPro" id="IPR036291">
    <property type="entry name" value="NAD(P)-bd_dom_sf"/>
</dbReference>
<dbReference type="SUPFAM" id="SSF51735">
    <property type="entry name" value="NAD(P)-binding Rossmann-fold domains"/>
    <property type="match status" value="1"/>
</dbReference>
<sequence>MVNLALNTKLASGPTTDTGPVCSGLLDDDITSPKLAPVVQFAAIGTAQSVPTFDEQKALFFSAFHFAVVGASTDKNKYGFKTLKRLIDLRKDVVPVNPTATEILGIKCIKSLSDLPEPTLTAVSVVCKPQASVTLAILKEAKSLNILALWLQPGAEDDAVVEFIEADAQLMERCIYQKRPLHSSAVHTAPCLLTATAHLMPPTPVAGQKHAILSPPSTPPAAKSLKLSAESTASPRKIADSVADLSQEIPGLA</sequence>
<organism evidence="3 4">
    <name type="scientific">Mycena alexandri</name>
    <dbReference type="NCBI Taxonomy" id="1745969"/>
    <lineage>
        <taxon>Eukaryota</taxon>
        <taxon>Fungi</taxon>
        <taxon>Dikarya</taxon>
        <taxon>Basidiomycota</taxon>
        <taxon>Agaricomycotina</taxon>
        <taxon>Agaricomycetes</taxon>
        <taxon>Agaricomycetidae</taxon>
        <taxon>Agaricales</taxon>
        <taxon>Marasmiineae</taxon>
        <taxon>Mycenaceae</taxon>
        <taxon>Mycena</taxon>
    </lineage>
</organism>
<evidence type="ECO:0000259" key="2">
    <source>
        <dbReference type="SMART" id="SM00881"/>
    </source>
</evidence>
<gene>
    <name evidence="3" type="ORF">C8F04DRAFT_943032</name>
</gene>
<keyword evidence="4" id="KW-1185">Reference proteome</keyword>
<protein>
    <submittedName>
        <fullName evidence="3">CoA binding domain-containing protein</fullName>
    </submittedName>
</protein>
<dbReference type="Pfam" id="PF13380">
    <property type="entry name" value="CoA_binding_2"/>
    <property type="match status" value="1"/>
</dbReference>
<dbReference type="InterPro" id="IPR003781">
    <property type="entry name" value="CoA-bd"/>
</dbReference>
<dbReference type="SMART" id="SM00881">
    <property type="entry name" value="CoA_binding"/>
    <property type="match status" value="1"/>
</dbReference>
<evidence type="ECO:0000313" key="3">
    <source>
        <dbReference type="EMBL" id="KAJ7044044.1"/>
    </source>
</evidence>
<dbReference type="EMBL" id="JARJCM010000008">
    <property type="protein sequence ID" value="KAJ7044044.1"/>
    <property type="molecule type" value="Genomic_DNA"/>
</dbReference>
<dbReference type="Gene3D" id="3.40.50.720">
    <property type="entry name" value="NAD(P)-binding Rossmann-like Domain"/>
    <property type="match status" value="1"/>
</dbReference>
<proteinExistence type="predicted"/>
<feature type="domain" description="CoA-binding" evidence="2">
    <location>
        <begin position="60"/>
        <end position="155"/>
    </location>
</feature>
<dbReference type="PANTHER" id="PTHR33303:SF2">
    <property type="entry name" value="COA-BINDING DOMAIN-CONTAINING PROTEIN"/>
    <property type="match status" value="1"/>
</dbReference>
<reference evidence="3" key="1">
    <citation type="submission" date="2023-03" db="EMBL/GenBank/DDBJ databases">
        <title>Massive genome expansion in bonnet fungi (Mycena s.s.) driven by repeated elements and novel gene families across ecological guilds.</title>
        <authorList>
            <consortium name="Lawrence Berkeley National Laboratory"/>
            <person name="Harder C.B."/>
            <person name="Miyauchi S."/>
            <person name="Viragh M."/>
            <person name="Kuo A."/>
            <person name="Thoen E."/>
            <person name="Andreopoulos B."/>
            <person name="Lu D."/>
            <person name="Skrede I."/>
            <person name="Drula E."/>
            <person name="Henrissat B."/>
            <person name="Morin E."/>
            <person name="Kohler A."/>
            <person name="Barry K."/>
            <person name="LaButti K."/>
            <person name="Morin E."/>
            <person name="Salamov A."/>
            <person name="Lipzen A."/>
            <person name="Mereny Z."/>
            <person name="Hegedus B."/>
            <person name="Baldrian P."/>
            <person name="Stursova M."/>
            <person name="Weitz H."/>
            <person name="Taylor A."/>
            <person name="Grigoriev I.V."/>
            <person name="Nagy L.G."/>
            <person name="Martin F."/>
            <person name="Kauserud H."/>
        </authorList>
    </citation>
    <scope>NUCLEOTIDE SEQUENCE</scope>
    <source>
        <strain evidence="3">CBHHK200</strain>
    </source>
</reference>
<comment type="caution">
    <text evidence="3">The sequence shown here is derived from an EMBL/GenBank/DDBJ whole genome shotgun (WGS) entry which is preliminary data.</text>
</comment>
<evidence type="ECO:0000313" key="4">
    <source>
        <dbReference type="Proteomes" id="UP001218188"/>
    </source>
</evidence>